<dbReference type="Gene3D" id="3.30.559.10">
    <property type="entry name" value="Chloramphenicol acetyltransferase-like domain"/>
    <property type="match status" value="1"/>
</dbReference>
<dbReference type="PANTHER" id="PTHR31623:SF17">
    <property type="entry name" value="F21J9.9"/>
    <property type="match status" value="1"/>
</dbReference>
<accession>A0A8S0TYY5</accession>
<keyword evidence="3" id="KW-0012">Acyltransferase</keyword>
<dbReference type="Gramene" id="OE9A038039T1">
    <property type="protein sequence ID" value="OE9A038039C1"/>
    <property type="gene ID" value="OE9A038039"/>
</dbReference>
<dbReference type="EMBL" id="CACTIH010007315">
    <property type="protein sequence ID" value="CAA3009299.1"/>
    <property type="molecule type" value="Genomic_DNA"/>
</dbReference>
<name>A0A8S0TYY5_OLEEU</name>
<dbReference type="PANTHER" id="PTHR31623">
    <property type="entry name" value="F21J9.9"/>
    <property type="match status" value="1"/>
</dbReference>
<keyword evidence="2" id="KW-0808">Transferase</keyword>
<protein>
    <submittedName>
        <fullName evidence="4">Shikimate O-hydroxycinnamoyltransferase-like</fullName>
    </submittedName>
</protein>
<comment type="similarity">
    <text evidence="1">Belongs to the plant acyltransferase family.</text>
</comment>
<gene>
    <name evidence="4" type="ORF">OLEA9_A038039</name>
</gene>
<evidence type="ECO:0000256" key="2">
    <source>
        <dbReference type="ARBA" id="ARBA00022679"/>
    </source>
</evidence>
<dbReference type="AlphaFoldDB" id="A0A8S0TYY5"/>
<reference evidence="4 5" key="1">
    <citation type="submission" date="2019-12" db="EMBL/GenBank/DDBJ databases">
        <authorList>
            <person name="Alioto T."/>
            <person name="Alioto T."/>
            <person name="Gomez Garrido J."/>
        </authorList>
    </citation>
    <scope>NUCLEOTIDE SEQUENCE [LARGE SCALE GENOMIC DNA]</scope>
</reference>
<dbReference type="Proteomes" id="UP000594638">
    <property type="component" value="Unassembled WGS sequence"/>
</dbReference>
<dbReference type="Pfam" id="PF02458">
    <property type="entry name" value="Transferase"/>
    <property type="match status" value="2"/>
</dbReference>
<dbReference type="OrthoDB" id="1937266at2759"/>
<evidence type="ECO:0000313" key="5">
    <source>
        <dbReference type="Proteomes" id="UP000594638"/>
    </source>
</evidence>
<evidence type="ECO:0000256" key="1">
    <source>
        <dbReference type="ARBA" id="ARBA00009861"/>
    </source>
</evidence>
<dbReference type="GO" id="GO:0016746">
    <property type="term" value="F:acyltransferase activity"/>
    <property type="evidence" value="ECO:0007669"/>
    <property type="project" value="UniProtKB-KW"/>
</dbReference>
<organism evidence="4 5">
    <name type="scientific">Olea europaea subsp. europaea</name>
    <dbReference type="NCBI Taxonomy" id="158383"/>
    <lineage>
        <taxon>Eukaryota</taxon>
        <taxon>Viridiplantae</taxon>
        <taxon>Streptophyta</taxon>
        <taxon>Embryophyta</taxon>
        <taxon>Tracheophyta</taxon>
        <taxon>Spermatophyta</taxon>
        <taxon>Magnoliopsida</taxon>
        <taxon>eudicotyledons</taxon>
        <taxon>Gunneridae</taxon>
        <taxon>Pentapetalae</taxon>
        <taxon>asterids</taxon>
        <taxon>lamiids</taxon>
        <taxon>Lamiales</taxon>
        <taxon>Oleaceae</taxon>
        <taxon>Oleeae</taxon>
        <taxon>Olea</taxon>
    </lineage>
</organism>
<sequence>MDSSDFTVSVKWREVVAAVLPVPEQLLPMSNLDLLLPPLDVGIFFCYKKSSNHTEQNLSPESMVSNIKKALAQTLVSFYPFAGEIVKNHLGEPELLCSNAGVDFVHAHADIELKELDLHRPDVSVPGKLVPVKIRGVLSVQAILVTLQVYCPDAKYEASIVVSSGQHFPLKKLNFGWGIPAFGSYHFPWGGQTGYVMPMPSARGNGDWVVYMHLMKKHLDLVDKQAFDVFRPFDSSLI</sequence>
<evidence type="ECO:0000313" key="4">
    <source>
        <dbReference type="EMBL" id="CAA3009299.1"/>
    </source>
</evidence>
<proteinExistence type="inferred from homology"/>
<evidence type="ECO:0000256" key="3">
    <source>
        <dbReference type="ARBA" id="ARBA00023315"/>
    </source>
</evidence>
<dbReference type="InterPro" id="IPR023213">
    <property type="entry name" value="CAT-like_dom_sf"/>
</dbReference>
<keyword evidence="5" id="KW-1185">Reference proteome</keyword>
<comment type="caution">
    <text evidence="4">The sequence shown here is derived from an EMBL/GenBank/DDBJ whole genome shotgun (WGS) entry which is preliminary data.</text>
</comment>